<proteinExistence type="predicted"/>
<sequence>MQVPEGFSVSVYAADVENARQMAQAPDGTVFVGSRKAGQVWALRDSDGDGKADQRWQIADSLTLPSGVAYRNGTLYVAAVSRILAWPAILDHLAAPPAPQVRYADFPTDTHHGWKYLDFLPNGELIVPVGAPCNICDPALPYASIQALDLSTGSLRTLALGVRNSVGFALRPGNNELWFTDNGRDWLGDSHPADELNRLVKAGDHFGYPYIHGGDTPDPEFGKGKSPADYRKPALLIPAHHAPLGMTFYTGNQFPAAYRGDIFIAEHGSWNRSERAGYRVTRVRLSPDGEVTDYQPFVSGWLHESLLGGKYWGRPADVMVSADGSLLISDDSANAIYRVRWQGTK</sequence>
<dbReference type="PANTHER" id="PTHR33546:SF1">
    <property type="entry name" value="LARGE, MULTIFUNCTIONAL SECRETED PROTEIN"/>
    <property type="match status" value="1"/>
</dbReference>
<dbReference type="InterPro" id="IPR011042">
    <property type="entry name" value="6-blade_b-propeller_TolB-like"/>
</dbReference>
<dbReference type="PANTHER" id="PTHR33546">
    <property type="entry name" value="LARGE, MULTIFUNCTIONAL SECRETED PROTEIN-RELATED"/>
    <property type="match status" value="1"/>
</dbReference>
<dbReference type="STRING" id="1177179.A11A3_11062"/>
<keyword evidence="4" id="KW-1185">Reference proteome</keyword>
<dbReference type="AlphaFoldDB" id="L0WCS5"/>
<dbReference type="Proteomes" id="UP000010164">
    <property type="component" value="Unassembled WGS sequence"/>
</dbReference>
<feature type="domain" description="Glucose/Sorbosone dehydrogenase" evidence="1">
    <location>
        <begin position="159"/>
        <end position="266"/>
    </location>
</feature>
<dbReference type="InterPro" id="IPR012938">
    <property type="entry name" value="Glc/Sorbosone_DH"/>
</dbReference>
<dbReference type="eggNOG" id="COG2133">
    <property type="taxonomic scope" value="Bacteria"/>
</dbReference>
<gene>
    <name evidence="3" type="ORF">A11A3_11062</name>
</gene>
<evidence type="ECO:0000313" key="4">
    <source>
        <dbReference type="Proteomes" id="UP000010164"/>
    </source>
</evidence>
<accession>L0WCS5</accession>
<evidence type="ECO:0000259" key="1">
    <source>
        <dbReference type="Pfam" id="PF07995"/>
    </source>
</evidence>
<reference evidence="3 4" key="1">
    <citation type="journal article" date="2012" name="J. Bacteriol.">
        <title>Genome Sequence of the Alkane-Degrading Bacterium Alcanivorax hongdengensis Type Strain A-11-3.</title>
        <authorList>
            <person name="Lai Q."/>
            <person name="Shao Z."/>
        </authorList>
    </citation>
    <scope>NUCLEOTIDE SEQUENCE [LARGE SCALE GENOMIC DNA]</scope>
    <source>
        <strain evidence="3 4">A-11-3</strain>
    </source>
</reference>
<feature type="domain" description="DUF7133" evidence="2">
    <location>
        <begin position="1"/>
        <end position="84"/>
    </location>
</feature>
<dbReference type="EMBL" id="AMRJ01000017">
    <property type="protein sequence ID" value="EKF73892.1"/>
    <property type="molecule type" value="Genomic_DNA"/>
</dbReference>
<evidence type="ECO:0000259" key="2">
    <source>
        <dbReference type="Pfam" id="PF23500"/>
    </source>
</evidence>
<evidence type="ECO:0000313" key="3">
    <source>
        <dbReference type="EMBL" id="EKF73892.1"/>
    </source>
</evidence>
<dbReference type="Pfam" id="PF23500">
    <property type="entry name" value="DUF7133"/>
    <property type="match status" value="1"/>
</dbReference>
<dbReference type="InterPro" id="IPR011041">
    <property type="entry name" value="Quinoprot_gluc/sorb_DH_b-prop"/>
</dbReference>
<dbReference type="InterPro" id="IPR055557">
    <property type="entry name" value="DUF7133"/>
</dbReference>
<dbReference type="SUPFAM" id="SSF50952">
    <property type="entry name" value="Soluble quinoprotein glucose dehydrogenase"/>
    <property type="match status" value="1"/>
</dbReference>
<protein>
    <submittedName>
        <fullName evidence="3">L-sorbosone dehydrogenase, putative</fullName>
    </submittedName>
</protein>
<dbReference type="Gene3D" id="2.120.10.30">
    <property type="entry name" value="TolB, C-terminal domain"/>
    <property type="match status" value="1"/>
</dbReference>
<comment type="caution">
    <text evidence="3">The sequence shown here is derived from an EMBL/GenBank/DDBJ whole genome shotgun (WGS) entry which is preliminary data.</text>
</comment>
<name>L0WCS5_9GAMM</name>
<dbReference type="Pfam" id="PF07995">
    <property type="entry name" value="GSDH"/>
    <property type="match status" value="1"/>
</dbReference>
<dbReference type="PATRIC" id="fig|1177179.3.peg.2206"/>
<organism evidence="3 4">
    <name type="scientific">Alcanivorax hongdengensis A-11-3</name>
    <dbReference type="NCBI Taxonomy" id="1177179"/>
    <lineage>
        <taxon>Bacteria</taxon>
        <taxon>Pseudomonadati</taxon>
        <taxon>Pseudomonadota</taxon>
        <taxon>Gammaproteobacteria</taxon>
        <taxon>Oceanospirillales</taxon>
        <taxon>Alcanivoracaceae</taxon>
        <taxon>Alcanivorax</taxon>
    </lineage>
</organism>